<protein>
    <recommendedName>
        <fullName evidence="4">Lipase</fullName>
    </recommendedName>
</protein>
<gene>
    <name evidence="2" type="ORF">GOACH_05_02660</name>
</gene>
<dbReference type="Gene3D" id="3.40.50.1820">
    <property type="entry name" value="alpha/beta hydrolase"/>
    <property type="match status" value="1"/>
</dbReference>
<dbReference type="RefSeq" id="WP_005173480.1">
    <property type="nucleotide sequence ID" value="NZ_BANR01000005.1"/>
</dbReference>
<dbReference type="Proteomes" id="UP000010988">
    <property type="component" value="Unassembled WGS sequence"/>
</dbReference>
<feature type="transmembrane region" description="Helical" evidence="1">
    <location>
        <begin position="12"/>
        <end position="34"/>
    </location>
</feature>
<evidence type="ECO:0000313" key="2">
    <source>
        <dbReference type="EMBL" id="GAC48397.1"/>
    </source>
</evidence>
<dbReference type="PIRSF" id="PIRSF029171">
    <property type="entry name" value="Esterase_LipA"/>
    <property type="match status" value="1"/>
</dbReference>
<dbReference type="GO" id="GO:0004806">
    <property type="term" value="F:triacylglycerol lipase activity"/>
    <property type="evidence" value="ECO:0007669"/>
    <property type="project" value="InterPro"/>
</dbReference>
<evidence type="ECO:0008006" key="4">
    <source>
        <dbReference type="Google" id="ProtNLM"/>
    </source>
</evidence>
<name>L7KKA8_9ACTN</name>
<reference evidence="2 3" key="1">
    <citation type="submission" date="2012-12" db="EMBL/GenBank/DDBJ databases">
        <title>Whole genome shotgun sequence of Gordonia aichiensis NBRC 108223.</title>
        <authorList>
            <person name="Isaki-Nakamura S."/>
            <person name="Hosoyama A."/>
            <person name="Tsuchikane K."/>
            <person name="Ando Y."/>
            <person name="Baba S."/>
            <person name="Ohji S."/>
            <person name="Hamada M."/>
            <person name="Tamura T."/>
            <person name="Yamazoe A."/>
            <person name="Yamazaki S."/>
            <person name="Fujita N."/>
        </authorList>
    </citation>
    <scope>NUCLEOTIDE SEQUENCE [LARGE SCALE GENOMIC DNA]</scope>
    <source>
        <strain evidence="2 3">NBRC 108223</strain>
    </source>
</reference>
<dbReference type="PANTHER" id="PTHR34853:SF1">
    <property type="entry name" value="LIPASE 5"/>
    <property type="match status" value="1"/>
</dbReference>
<dbReference type="SUPFAM" id="SSF53474">
    <property type="entry name" value="alpha/beta-Hydrolases"/>
    <property type="match status" value="1"/>
</dbReference>
<dbReference type="InterPro" id="IPR005152">
    <property type="entry name" value="Lipase_secreted"/>
</dbReference>
<dbReference type="Pfam" id="PF03583">
    <property type="entry name" value="LIP"/>
    <property type="match status" value="1"/>
</dbReference>
<proteinExistence type="predicted"/>
<dbReference type="InterPro" id="IPR029058">
    <property type="entry name" value="AB_hydrolase_fold"/>
</dbReference>
<comment type="caution">
    <text evidence="2">The sequence shown here is derived from an EMBL/GenBank/DDBJ whole genome shotgun (WGS) entry which is preliminary data.</text>
</comment>
<accession>L7KKA8</accession>
<dbReference type="Gene3D" id="1.10.260.130">
    <property type="match status" value="1"/>
</dbReference>
<keyword evidence="1" id="KW-0472">Membrane</keyword>
<dbReference type="EMBL" id="BANR01000005">
    <property type="protein sequence ID" value="GAC48397.1"/>
    <property type="molecule type" value="Genomic_DNA"/>
</dbReference>
<organism evidence="2 3">
    <name type="scientific">Gordonia aichiensis NBRC 108223</name>
    <dbReference type="NCBI Taxonomy" id="1220583"/>
    <lineage>
        <taxon>Bacteria</taxon>
        <taxon>Bacillati</taxon>
        <taxon>Actinomycetota</taxon>
        <taxon>Actinomycetes</taxon>
        <taxon>Mycobacteriales</taxon>
        <taxon>Gordoniaceae</taxon>
        <taxon>Gordonia</taxon>
    </lineage>
</organism>
<dbReference type="OrthoDB" id="9798122at2"/>
<dbReference type="GO" id="GO:0016042">
    <property type="term" value="P:lipid catabolic process"/>
    <property type="evidence" value="ECO:0007669"/>
    <property type="project" value="InterPro"/>
</dbReference>
<keyword evidence="3" id="KW-1185">Reference proteome</keyword>
<evidence type="ECO:0000313" key="3">
    <source>
        <dbReference type="Proteomes" id="UP000010988"/>
    </source>
</evidence>
<keyword evidence="1" id="KW-1133">Transmembrane helix</keyword>
<sequence length="397" mass="41452">MSSLARVGRRRFAMILGSVVSMLVAVVVGVVPALTSAPAAGAPATAGTVLSAEDITDRPDAKVAGAGKVVAVTYLSPQSDGTLVPVRATIMIPSAQAPAGGYRVLAYGHGTAGLGDDCTVTDRMGHQGRYDEWLGPWLKKGYVIAATEYAGIGGPGVHAYLDGDVAGKNVIDSVRAARTVTPRFADAQVSRGFVSSGGSQGGHAALWAGHLAPSYAPELTNVGVAATSPPVDIADYFSAIRPGIPPVEVPDYVTYFSYVLAGLKVARPDVDVDSYLTPQGRKVVKDAQTLCYPNQGRATKGMTVGQLVARPFNEGPLIPALRSVTSVPEKGYPAPILVQQGTLDPVAFAPLTQQWVDRAKANQVNVDLRTYQAGHGVGVYAETTALSWSESLRWPTD</sequence>
<dbReference type="AlphaFoldDB" id="L7KKA8"/>
<keyword evidence="1" id="KW-0812">Transmembrane</keyword>
<dbReference type="STRING" id="1220583.GOACH_05_02660"/>
<evidence type="ECO:0000256" key="1">
    <source>
        <dbReference type="SAM" id="Phobius"/>
    </source>
</evidence>
<dbReference type="eggNOG" id="COG1073">
    <property type="taxonomic scope" value="Bacteria"/>
</dbReference>
<dbReference type="PANTHER" id="PTHR34853">
    <property type="match status" value="1"/>
</dbReference>